<dbReference type="GO" id="GO:0005737">
    <property type="term" value="C:cytoplasm"/>
    <property type="evidence" value="ECO:0007669"/>
    <property type="project" value="TreeGrafter"/>
</dbReference>
<keyword evidence="3" id="KW-0479">Metal-binding</keyword>
<dbReference type="PANTHER" id="PTHR43668:SF4">
    <property type="entry name" value="ALLANTOINASE"/>
    <property type="match status" value="1"/>
</dbReference>
<dbReference type="InterPro" id="IPR032466">
    <property type="entry name" value="Metal_Hydrolase"/>
</dbReference>
<dbReference type="AlphaFoldDB" id="A0A1H9T791"/>
<feature type="domain" description="Amidohydrolase-related" evidence="6">
    <location>
        <begin position="53"/>
        <end position="433"/>
    </location>
</feature>
<sequence length="453" mass="49065">MQTWLTNGQILQGNTWVTGSLSMTDGSIEDISTVRFPEIPAGETAIDAGGAQILPGFIDTHVHFNEPGRTAWEGITTGSRAACAGGITSFFDMPLNSSPSAVTAEQLLRKKRALAGKSLVDYGLWAGITHANCRDTDTLIKLNEAGVTGFKGFLADSGIDDFPALNKDDLSVAAAFCAGQGQILALHAEWEAAIEKYRQKAANPSLREAFLQSRPPEAEKIAVHHALESAVKHGTDLHFVHISSSETVDLIEEAKKSGCRVSVETCPHYLLFSDEDFKNEGPFYKCAPPLRSRDNIEGMWEHIRNGRIDMIGSDHSPCPPEMKTRGESDIRQAWGGIQSVQFAMTAFLAAAAERKIPLEQAVPLISANPANRFPALQGKGRIEKGAAADLVIYAPDETWTVKTEDILFRHPQSPYTSMAIQGKVKSVILGGQQLFQHGALTAETSSGRELTAR</sequence>
<proteinExistence type="predicted"/>
<organism evidence="7 8">
    <name type="scientific">Salisediminibacterium halotolerans</name>
    <dbReference type="NCBI Taxonomy" id="517425"/>
    <lineage>
        <taxon>Bacteria</taxon>
        <taxon>Bacillati</taxon>
        <taxon>Bacillota</taxon>
        <taxon>Bacilli</taxon>
        <taxon>Bacillales</taxon>
        <taxon>Bacillaceae</taxon>
        <taxon>Salisediminibacterium</taxon>
    </lineage>
</organism>
<dbReference type="GO" id="GO:0050897">
    <property type="term" value="F:cobalt ion binding"/>
    <property type="evidence" value="ECO:0007669"/>
    <property type="project" value="InterPro"/>
</dbReference>
<comment type="caution">
    <text evidence="7">The sequence shown here is derived from an EMBL/GenBank/DDBJ whole genome shotgun (WGS) entry which is preliminary data.</text>
</comment>
<dbReference type="InterPro" id="IPR017593">
    <property type="entry name" value="Allantoinase"/>
</dbReference>
<dbReference type="GO" id="GO:0004038">
    <property type="term" value="F:allantoinase activity"/>
    <property type="evidence" value="ECO:0007669"/>
    <property type="project" value="InterPro"/>
</dbReference>
<evidence type="ECO:0000256" key="4">
    <source>
        <dbReference type="ARBA" id="ARBA00022801"/>
    </source>
</evidence>
<evidence type="ECO:0000259" key="6">
    <source>
        <dbReference type="Pfam" id="PF01979"/>
    </source>
</evidence>
<reference evidence="8" key="1">
    <citation type="submission" date="2016-10" db="EMBL/GenBank/DDBJ databases">
        <authorList>
            <person name="de Groot N.N."/>
        </authorList>
    </citation>
    <scope>NUCLEOTIDE SEQUENCE [LARGE SCALE GENOMIC DNA]</scope>
    <source>
        <strain evidence="8">10nlg</strain>
    </source>
</reference>
<dbReference type="Pfam" id="PF01979">
    <property type="entry name" value="Amidohydro_1"/>
    <property type="match status" value="1"/>
</dbReference>
<dbReference type="SUPFAM" id="SSF51556">
    <property type="entry name" value="Metallo-dependent hydrolases"/>
    <property type="match status" value="1"/>
</dbReference>
<dbReference type="InterPro" id="IPR050138">
    <property type="entry name" value="DHOase/Allantoinase_Hydrolase"/>
</dbReference>
<dbReference type="GO" id="GO:0006145">
    <property type="term" value="P:purine nucleobase catabolic process"/>
    <property type="evidence" value="ECO:0007669"/>
    <property type="project" value="TreeGrafter"/>
</dbReference>
<accession>A0A1H9T791</accession>
<keyword evidence="5" id="KW-0862">Zinc</keyword>
<name>A0A1H9T791_9BACI</name>
<dbReference type="NCBIfam" id="TIGR03178">
    <property type="entry name" value="allantoinase"/>
    <property type="match status" value="1"/>
</dbReference>
<evidence type="ECO:0000256" key="3">
    <source>
        <dbReference type="ARBA" id="ARBA00022723"/>
    </source>
</evidence>
<evidence type="ECO:0000313" key="7">
    <source>
        <dbReference type="EMBL" id="SER93092.1"/>
    </source>
</evidence>
<gene>
    <name evidence="7" type="ORF">SAMN05444126_10922</name>
</gene>
<keyword evidence="8" id="KW-1185">Reference proteome</keyword>
<evidence type="ECO:0000256" key="5">
    <source>
        <dbReference type="ARBA" id="ARBA00022833"/>
    </source>
</evidence>
<dbReference type="STRING" id="1464123.SAMN05444126_10922"/>
<dbReference type="SUPFAM" id="SSF51338">
    <property type="entry name" value="Composite domain of metallo-dependent hydrolases"/>
    <property type="match status" value="1"/>
</dbReference>
<dbReference type="EMBL" id="FOGV01000009">
    <property type="protein sequence ID" value="SER93092.1"/>
    <property type="molecule type" value="Genomic_DNA"/>
</dbReference>
<evidence type="ECO:0000256" key="2">
    <source>
        <dbReference type="ARBA" id="ARBA00011881"/>
    </source>
</evidence>
<dbReference type="GO" id="GO:0000256">
    <property type="term" value="P:allantoin catabolic process"/>
    <property type="evidence" value="ECO:0007669"/>
    <property type="project" value="InterPro"/>
</dbReference>
<dbReference type="InterPro" id="IPR006680">
    <property type="entry name" value="Amidohydro-rel"/>
</dbReference>
<dbReference type="OrthoDB" id="9765462at2"/>
<dbReference type="GO" id="GO:0008270">
    <property type="term" value="F:zinc ion binding"/>
    <property type="evidence" value="ECO:0007669"/>
    <property type="project" value="InterPro"/>
</dbReference>
<dbReference type="Proteomes" id="UP000199318">
    <property type="component" value="Unassembled WGS sequence"/>
</dbReference>
<dbReference type="InterPro" id="IPR011059">
    <property type="entry name" value="Metal-dep_hydrolase_composite"/>
</dbReference>
<dbReference type="RefSeq" id="WP_093072637.1">
    <property type="nucleotide sequence ID" value="NZ_FOGV01000009.1"/>
</dbReference>
<comment type="subunit">
    <text evidence="2">Homotetramer.</text>
</comment>
<evidence type="ECO:0000313" key="8">
    <source>
        <dbReference type="Proteomes" id="UP000199318"/>
    </source>
</evidence>
<dbReference type="PANTHER" id="PTHR43668">
    <property type="entry name" value="ALLANTOINASE"/>
    <property type="match status" value="1"/>
</dbReference>
<keyword evidence="4" id="KW-0378">Hydrolase</keyword>
<protein>
    <submittedName>
        <fullName evidence="7">Allantoinase</fullName>
    </submittedName>
</protein>
<evidence type="ECO:0000256" key="1">
    <source>
        <dbReference type="ARBA" id="ARBA00001947"/>
    </source>
</evidence>
<dbReference type="Gene3D" id="3.20.20.140">
    <property type="entry name" value="Metal-dependent hydrolases"/>
    <property type="match status" value="1"/>
</dbReference>
<comment type="cofactor">
    <cofactor evidence="1">
        <name>Zn(2+)</name>
        <dbReference type="ChEBI" id="CHEBI:29105"/>
    </cofactor>
</comment>